<dbReference type="EMBL" id="BARS01048510">
    <property type="protein sequence ID" value="GAG37261.1"/>
    <property type="molecule type" value="Genomic_DNA"/>
</dbReference>
<proteinExistence type="predicted"/>
<name>X0YKF0_9ZZZZ</name>
<evidence type="ECO:0000313" key="1">
    <source>
        <dbReference type="EMBL" id="GAG37261.1"/>
    </source>
</evidence>
<sequence>MNDEKIKFSEIEIAEIYTRWVRASGTGGVINFLKRFIGRKVFIIIPKPHYYQSKKEN</sequence>
<reference evidence="1" key="1">
    <citation type="journal article" date="2014" name="Front. Microbiol.">
        <title>High frequency of phylogenetically diverse reductive dehalogenase-homologous genes in deep subseafloor sedimentary metagenomes.</title>
        <authorList>
            <person name="Kawai M."/>
            <person name="Futagami T."/>
            <person name="Toyoda A."/>
            <person name="Takaki Y."/>
            <person name="Nishi S."/>
            <person name="Hori S."/>
            <person name="Arai W."/>
            <person name="Tsubouchi T."/>
            <person name="Morono Y."/>
            <person name="Uchiyama I."/>
            <person name="Ito T."/>
            <person name="Fujiyama A."/>
            <person name="Inagaki F."/>
            <person name="Takami H."/>
        </authorList>
    </citation>
    <scope>NUCLEOTIDE SEQUENCE</scope>
    <source>
        <strain evidence="1">Expedition CK06-06</strain>
    </source>
</reference>
<organism evidence="1">
    <name type="scientific">marine sediment metagenome</name>
    <dbReference type="NCBI Taxonomy" id="412755"/>
    <lineage>
        <taxon>unclassified sequences</taxon>
        <taxon>metagenomes</taxon>
        <taxon>ecological metagenomes</taxon>
    </lineage>
</organism>
<gene>
    <name evidence="1" type="ORF">S01H1_72692</name>
</gene>
<comment type="caution">
    <text evidence="1">The sequence shown here is derived from an EMBL/GenBank/DDBJ whole genome shotgun (WGS) entry which is preliminary data.</text>
</comment>
<protein>
    <submittedName>
        <fullName evidence="1">Uncharacterized protein</fullName>
    </submittedName>
</protein>
<dbReference type="AlphaFoldDB" id="X0YKF0"/>
<accession>X0YKF0</accession>